<accession>A0A4Y2WU89</accession>
<dbReference type="Proteomes" id="UP000499080">
    <property type="component" value="Unassembled WGS sequence"/>
</dbReference>
<reference evidence="1 2" key="1">
    <citation type="journal article" date="2019" name="Sci. Rep.">
        <title>Orb-weaving spider Araneus ventricosus genome elucidates the spidroin gene catalogue.</title>
        <authorList>
            <person name="Kono N."/>
            <person name="Nakamura H."/>
            <person name="Ohtoshi R."/>
            <person name="Moran D.A.P."/>
            <person name="Shinohara A."/>
            <person name="Yoshida Y."/>
            <person name="Fujiwara M."/>
            <person name="Mori M."/>
            <person name="Tomita M."/>
            <person name="Arakawa K."/>
        </authorList>
    </citation>
    <scope>NUCLEOTIDE SEQUENCE [LARGE SCALE GENOMIC DNA]</scope>
</reference>
<organism evidence="1 2">
    <name type="scientific">Araneus ventricosus</name>
    <name type="common">Orbweaver spider</name>
    <name type="synonym">Epeira ventricosa</name>
    <dbReference type="NCBI Taxonomy" id="182803"/>
    <lineage>
        <taxon>Eukaryota</taxon>
        <taxon>Metazoa</taxon>
        <taxon>Ecdysozoa</taxon>
        <taxon>Arthropoda</taxon>
        <taxon>Chelicerata</taxon>
        <taxon>Arachnida</taxon>
        <taxon>Araneae</taxon>
        <taxon>Araneomorphae</taxon>
        <taxon>Entelegynae</taxon>
        <taxon>Araneoidea</taxon>
        <taxon>Araneidae</taxon>
        <taxon>Araneus</taxon>
    </lineage>
</organism>
<evidence type="ECO:0000313" key="2">
    <source>
        <dbReference type="Proteomes" id="UP000499080"/>
    </source>
</evidence>
<sequence length="94" mass="10816">MDVALFDRGNKAGNPIKKPSINKYMSVKFPSSKMSSAFEWPFIERMNGFFSDRDEFSSGIAPKCLIAHSSADHRYRMSFASRYDRKPISVVSWR</sequence>
<gene>
    <name evidence="1" type="ORF">AVEN_25061_1</name>
</gene>
<protein>
    <submittedName>
        <fullName evidence="1">Uncharacterized protein</fullName>
    </submittedName>
</protein>
<dbReference type="EMBL" id="BGPR01064725">
    <property type="protein sequence ID" value="GBO39652.1"/>
    <property type="molecule type" value="Genomic_DNA"/>
</dbReference>
<keyword evidence="2" id="KW-1185">Reference proteome</keyword>
<proteinExistence type="predicted"/>
<evidence type="ECO:0000313" key="1">
    <source>
        <dbReference type="EMBL" id="GBO39652.1"/>
    </source>
</evidence>
<name>A0A4Y2WU89_ARAVE</name>
<comment type="caution">
    <text evidence="1">The sequence shown here is derived from an EMBL/GenBank/DDBJ whole genome shotgun (WGS) entry which is preliminary data.</text>
</comment>
<dbReference type="AlphaFoldDB" id="A0A4Y2WU89"/>